<name>A0A0F8ZSD2_9ZZZZ</name>
<organism evidence="1">
    <name type="scientific">marine sediment metagenome</name>
    <dbReference type="NCBI Taxonomy" id="412755"/>
    <lineage>
        <taxon>unclassified sequences</taxon>
        <taxon>metagenomes</taxon>
        <taxon>ecological metagenomes</taxon>
    </lineage>
</organism>
<gene>
    <name evidence="1" type="ORF">LCGC14_2659810</name>
</gene>
<sequence length="88" mass="9520">MGFDESTGPPVGSCWKWSLIDNDDLFRVIEVDRTNPREPVVLLGQKGAGLLRQRLNRGSIPSAVGYVPDPGFFDSFRPADAPQGGCAT</sequence>
<dbReference type="AlphaFoldDB" id="A0A0F8ZSD2"/>
<proteinExistence type="predicted"/>
<dbReference type="EMBL" id="LAZR01046352">
    <property type="protein sequence ID" value="KKK96733.1"/>
    <property type="molecule type" value="Genomic_DNA"/>
</dbReference>
<evidence type="ECO:0000313" key="1">
    <source>
        <dbReference type="EMBL" id="KKK96733.1"/>
    </source>
</evidence>
<protein>
    <submittedName>
        <fullName evidence="1">Uncharacterized protein</fullName>
    </submittedName>
</protein>
<accession>A0A0F8ZSD2</accession>
<reference evidence="1" key="1">
    <citation type="journal article" date="2015" name="Nature">
        <title>Complex archaea that bridge the gap between prokaryotes and eukaryotes.</title>
        <authorList>
            <person name="Spang A."/>
            <person name="Saw J.H."/>
            <person name="Jorgensen S.L."/>
            <person name="Zaremba-Niedzwiedzka K."/>
            <person name="Martijn J."/>
            <person name="Lind A.E."/>
            <person name="van Eijk R."/>
            <person name="Schleper C."/>
            <person name="Guy L."/>
            <person name="Ettema T.J."/>
        </authorList>
    </citation>
    <scope>NUCLEOTIDE SEQUENCE</scope>
</reference>
<comment type="caution">
    <text evidence="1">The sequence shown here is derived from an EMBL/GenBank/DDBJ whole genome shotgun (WGS) entry which is preliminary data.</text>
</comment>